<feature type="active site" description="Nucleophile; methyl group acceptor" evidence="8">
    <location>
        <position position="130"/>
    </location>
</feature>
<evidence type="ECO:0000256" key="3">
    <source>
        <dbReference type="ARBA" id="ARBA00022603"/>
    </source>
</evidence>
<dbReference type="InterPro" id="IPR014048">
    <property type="entry name" value="MethylDNA_cys_MeTrfase_DNA-bd"/>
</dbReference>
<dbReference type="Gene3D" id="3.30.160.70">
    <property type="entry name" value="Methylated DNA-protein cysteine methyltransferase domain"/>
    <property type="match status" value="1"/>
</dbReference>
<comment type="function">
    <text evidence="8">Involved in the cellular defense against the biological effects of O6-methylguanine (O6-MeG) and O4-methylthymine (O4-MeT) in DNA. Repairs the methylated nucleobase in DNA by stoichiometrically transferring the methyl group to a cysteine residue in the enzyme. This is a suicide reaction: the enzyme is irreversibly inactivated.</text>
</comment>
<keyword evidence="4 8" id="KW-0808">Transferase</keyword>
<dbReference type="GO" id="GO:0005737">
    <property type="term" value="C:cytoplasm"/>
    <property type="evidence" value="ECO:0007669"/>
    <property type="project" value="UniProtKB-SubCell"/>
</dbReference>
<evidence type="ECO:0000256" key="5">
    <source>
        <dbReference type="ARBA" id="ARBA00022763"/>
    </source>
</evidence>
<dbReference type="SUPFAM" id="SSF53155">
    <property type="entry name" value="Methylated DNA-protein cysteine methyltransferase domain"/>
    <property type="match status" value="1"/>
</dbReference>
<comment type="similarity">
    <text evidence="2 8">Belongs to the MGMT family.</text>
</comment>
<keyword evidence="12" id="KW-1185">Reference proteome</keyword>
<dbReference type="FunFam" id="1.10.10.10:FF:000214">
    <property type="entry name" value="Methylated-DNA--protein-cysteine methyltransferase"/>
    <property type="match status" value="1"/>
</dbReference>
<dbReference type="InterPro" id="IPR008332">
    <property type="entry name" value="MethylG_MeTrfase_N"/>
</dbReference>
<comment type="miscellaneous">
    <text evidence="8">This enzyme catalyzes only one turnover and therefore is not strictly catalytic. According to one definition, an enzyme is a biocatalyst that acts repeatedly and over many reaction cycles.</text>
</comment>
<dbReference type="PANTHER" id="PTHR10815">
    <property type="entry name" value="METHYLATED-DNA--PROTEIN-CYSTEINE METHYLTRANSFERASE"/>
    <property type="match status" value="1"/>
</dbReference>
<comment type="catalytic activity">
    <reaction evidence="7 8">
        <text>a 6-O-methyl-2'-deoxyguanosine in DNA + L-cysteinyl-[protein] = S-methyl-L-cysteinyl-[protein] + a 2'-deoxyguanosine in DNA</text>
        <dbReference type="Rhea" id="RHEA:24000"/>
        <dbReference type="Rhea" id="RHEA-COMP:10131"/>
        <dbReference type="Rhea" id="RHEA-COMP:10132"/>
        <dbReference type="Rhea" id="RHEA-COMP:11367"/>
        <dbReference type="Rhea" id="RHEA-COMP:11368"/>
        <dbReference type="ChEBI" id="CHEBI:29950"/>
        <dbReference type="ChEBI" id="CHEBI:82612"/>
        <dbReference type="ChEBI" id="CHEBI:85445"/>
        <dbReference type="ChEBI" id="CHEBI:85448"/>
        <dbReference type="EC" id="2.1.1.63"/>
    </reaction>
</comment>
<gene>
    <name evidence="11" type="ORF">ASILVAE211_03980</name>
</gene>
<dbReference type="GO" id="GO:0006307">
    <property type="term" value="P:DNA alkylation repair"/>
    <property type="evidence" value="ECO:0007669"/>
    <property type="project" value="UniProtKB-UniRule"/>
</dbReference>
<dbReference type="SUPFAM" id="SSF46767">
    <property type="entry name" value="Methylated DNA-protein cysteine methyltransferase, C-terminal domain"/>
    <property type="match status" value="1"/>
</dbReference>
<dbReference type="NCBIfam" id="TIGR00589">
    <property type="entry name" value="ogt"/>
    <property type="match status" value="1"/>
</dbReference>
<keyword evidence="3 8" id="KW-0489">Methyltransferase</keyword>
<reference evidence="11" key="2">
    <citation type="submission" date="2021-01" db="EMBL/GenBank/DDBJ databases">
        <authorList>
            <person name="Mieszkin S."/>
            <person name="Pouder E."/>
            <person name="Alain K."/>
        </authorList>
    </citation>
    <scope>NUCLEOTIDE SEQUENCE</scope>
    <source>
        <strain evidence="11">HW T2.11</strain>
    </source>
</reference>
<evidence type="ECO:0000256" key="2">
    <source>
        <dbReference type="ARBA" id="ARBA00008711"/>
    </source>
</evidence>
<proteinExistence type="inferred from homology"/>
<comment type="caution">
    <text evidence="11">The sequence shown here is derived from an EMBL/GenBank/DDBJ whole genome shotgun (WGS) entry which is preliminary data.</text>
</comment>
<evidence type="ECO:0000256" key="7">
    <source>
        <dbReference type="ARBA" id="ARBA00049348"/>
    </source>
</evidence>
<protein>
    <recommendedName>
        <fullName evidence="8">Methylated-DNA--protein-cysteine methyltransferase</fullName>
        <ecNumber evidence="8">2.1.1.63</ecNumber>
    </recommendedName>
    <alternativeName>
        <fullName evidence="8">6-O-methylguanine-DNA methyltransferase</fullName>
        <shortName evidence="8">MGMT</shortName>
    </alternativeName>
    <alternativeName>
        <fullName evidence="8">O-6-methylguanine-DNA-alkyltransferase</fullName>
    </alternativeName>
</protein>
<dbReference type="HAMAP" id="MF_00772">
    <property type="entry name" value="OGT"/>
    <property type="match status" value="1"/>
</dbReference>
<evidence type="ECO:0000313" key="11">
    <source>
        <dbReference type="EMBL" id="MCB8874331.1"/>
    </source>
</evidence>
<evidence type="ECO:0000256" key="1">
    <source>
        <dbReference type="ARBA" id="ARBA00001286"/>
    </source>
</evidence>
<dbReference type="PANTHER" id="PTHR10815:SF5">
    <property type="entry name" value="METHYLATED-DNA--PROTEIN-CYSTEINE METHYLTRANSFERASE"/>
    <property type="match status" value="1"/>
</dbReference>
<evidence type="ECO:0000313" key="12">
    <source>
        <dbReference type="Proteomes" id="UP000708298"/>
    </source>
</evidence>
<sequence>MTHVFTWMPSPIGQLKLVGSDHGLAAVLWEADGRSFRHLAHIQEDGSHPILVETAMQLADYFAGSRKIFTVPLDFEGTAFQRDVWQALLTIPYGEIRSYGQVARQIGRPKAVRAVGAAAGMNPIAVIAPCHRVLGSNGTLTGFAGGLAAKTILLGIETAETQLSLAL</sequence>
<keyword evidence="6 8" id="KW-0234">DNA repair</keyword>
<dbReference type="AlphaFoldDB" id="A0A963YNW6"/>
<name>A0A963YNW6_9PROT</name>
<comment type="catalytic activity">
    <reaction evidence="1 8">
        <text>a 4-O-methyl-thymidine in DNA + L-cysteinyl-[protein] = a thymidine in DNA + S-methyl-L-cysteinyl-[protein]</text>
        <dbReference type="Rhea" id="RHEA:53428"/>
        <dbReference type="Rhea" id="RHEA-COMP:10131"/>
        <dbReference type="Rhea" id="RHEA-COMP:10132"/>
        <dbReference type="Rhea" id="RHEA-COMP:13555"/>
        <dbReference type="Rhea" id="RHEA-COMP:13556"/>
        <dbReference type="ChEBI" id="CHEBI:29950"/>
        <dbReference type="ChEBI" id="CHEBI:82612"/>
        <dbReference type="ChEBI" id="CHEBI:137386"/>
        <dbReference type="ChEBI" id="CHEBI:137387"/>
        <dbReference type="EC" id="2.1.1.63"/>
    </reaction>
</comment>
<keyword evidence="8" id="KW-0963">Cytoplasm</keyword>
<dbReference type="EMBL" id="JAESVB010000001">
    <property type="protein sequence ID" value="MCB8874331.1"/>
    <property type="molecule type" value="Genomic_DNA"/>
</dbReference>
<dbReference type="EC" id="2.1.1.63" evidence="8"/>
<dbReference type="InterPro" id="IPR036631">
    <property type="entry name" value="MGMT_N_sf"/>
</dbReference>
<reference evidence="11" key="1">
    <citation type="journal article" date="2021" name="Microorganisms">
        <title>Acidisoma silvae sp. nov. and Acidisomacellulosilytica sp. nov., Two Acidophilic Bacteria Isolated from Decaying Wood, Hydrolyzing Cellulose and Producing Poly-3-hydroxybutyrate.</title>
        <authorList>
            <person name="Mieszkin S."/>
            <person name="Pouder E."/>
            <person name="Uroz S."/>
            <person name="Simon-Colin C."/>
            <person name="Alain K."/>
        </authorList>
    </citation>
    <scope>NUCLEOTIDE SEQUENCE</scope>
    <source>
        <strain evidence="11">HW T2.11</strain>
    </source>
</reference>
<evidence type="ECO:0000259" key="10">
    <source>
        <dbReference type="Pfam" id="PF02870"/>
    </source>
</evidence>
<comment type="subcellular location">
    <subcellularLocation>
        <location evidence="8">Cytoplasm</location>
    </subcellularLocation>
</comment>
<dbReference type="Proteomes" id="UP000708298">
    <property type="component" value="Unassembled WGS sequence"/>
</dbReference>
<feature type="domain" description="Methylguanine DNA methyltransferase ribonuclease-like" evidence="10">
    <location>
        <begin position="5"/>
        <end position="75"/>
    </location>
</feature>
<dbReference type="Pfam" id="PF02870">
    <property type="entry name" value="Methyltransf_1N"/>
    <property type="match status" value="1"/>
</dbReference>
<organism evidence="11 12">
    <name type="scientific">Acidisoma silvae</name>
    <dbReference type="NCBI Taxonomy" id="2802396"/>
    <lineage>
        <taxon>Bacteria</taxon>
        <taxon>Pseudomonadati</taxon>
        <taxon>Pseudomonadota</taxon>
        <taxon>Alphaproteobacteria</taxon>
        <taxon>Acetobacterales</taxon>
        <taxon>Acidocellaceae</taxon>
        <taxon>Acidisoma</taxon>
    </lineage>
</organism>
<dbReference type="InterPro" id="IPR036217">
    <property type="entry name" value="MethylDNA_cys_MeTrfase_DNAb"/>
</dbReference>
<dbReference type="Gene3D" id="1.10.10.10">
    <property type="entry name" value="Winged helix-like DNA-binding domain superfamily/Winged helix DNA-binding domain"/>
    <property type="match status" value="1"/>
</dbReference>
<dbReference type="Pfam" id="PF01035">
    <property type="entry name" value="DNA_binding_1"/>
    <property type="match status" value="1"/>
</dbReference>
<dbReference type="GO" id="GO:0032259">
    <property type="term" value="P:methylation"/>
    <property type="evidence" value="ECO:0007669"/>
    <property type="project" value="UniProtKB-KW"/>
</dbReference>
<evidence type="ECO:0000259" key="9">
    <source>
        <dbReference type="Pfam" id="PF01035"/>
    </source>
</evidence>
<dbReference type="InterPro" id="IPR036388">
    <property type="entry name" value="WH-like_DNA-bd_sf"/>
</dbReference>
<evidence type="ECO:0000256" key="8">
    <source>
        <dbReference type="HAMAP-Rule" id="MF_00772"/>
    </source>
</evidence>
<dbReference type="CDD" id="cd06445">
    <property type="entry name" value="ATase"/>
    <property type="match status" value="1"/>
</dbReference>
<evidence type="ECO:0000256" key="6">
    <source>
        <dbReference type="ARBA" id="ARBA00023204"/>
    </source>
</evidence>
<dbReference type="InterPro" id="IPR023546">
    <property type="entry name" value="MGMT"/>
</dbReference>
<dbReference type="GO" id="GO:0003908">
    <property type="term" value="F:methylated-DNA-[protein]-cysteine S-methyltransferase activity"/>
    <property type="evidence" value="ECO:0007669"/>
    <property type="project" value="UniProtKB-UniRule"/>
</dbReference>
<dbReference type="RefSeq" id="WP_227319973.1">
    <property type="nucleotide sequence ID" value="NZ_JAESVB010000001.1"/>
</dbReference>
<feature type="domain" description="Methylated-DNA-[protein]-cysteine S-methyltransferase DNA binding" evidence="9">
    <location>
        <begin position="79"/>
        <end position="158"/>
    </location>
</feature>
<accession>A0A963YNW6</accession>
<evidence type="ECO:0000256" key="4">
    <source>
        <dbReference type="ARBA" id="ARBA00022679"/>
    </source>
</evidence>
<keyword evidence="5 8" id="KW-0227">DNA damage</keyword>